<evidence type="ECO:0000313" key="3">
    <source>
        <dbReference type="Proteomes" id="UP000530660"/>
    </source>
</evidence>
<reference evidence="2 3" key="1">
    <citation type="journal article" date="2020" name="J. Phycol.">
        <title>Comparative genome analysis reveals Cyanidiococcus gen. nov., a new extremophilic red algal genus sister to Cyanidioschyzon (Cyanidioschyzonaceae, Rhodophyta).</title>
        <authorList>
            <person name="Liu S.-L."/>
            <person name="Chiang Y.-R."/>
            <person name="Yoon H.S."/>
            <person name="Fu H.-Y."/>
        </authorList>
    </citation>
    <scope>NUCLEOTIDE SEQUENCE [LARGE SCALE GENOMIC DNA]</scope>
    <source>
        <strain evidence="2 3">THAL066</strain>
    </source>
</reference>
<proteinExistence type="predicted"/>
<dbReference type="GO" id="GO:0005829">
    <property type="term" value="C:cytosol"/>
    <property type="evidence" value="ECO:0007669"/>
    <property type="project" value="TreeGrafter"/>
</dbReference>
<feature type="region of interest" description="Disordered" evidence="1">
    <location>
        <begin position="182"/>
        <end position="209"/>
    </location>
</feature>
<evidence type="ECO:0000313" key="2">
    <source>
        <dbReference type="EMBL" id="KAF6005415.1"/>
    </source>
</evidence>
<organism evidence="2 3">
    <name type="scientific">Cyanidiococcus yangmingshanensis</name>
    <dbReference type="NCBI Taxonomy" id="2690220"/>
    <lineage>
        <taxon>Eukaryota</taxon>
        <taxon>Rhodophyta</taxon>
        <taxon>Bangiophyceae</taxon>
        <taxon>Cyanidiales</taxon>
        <taxon>Cyanidiaceae</taxon>
        <taxon>Cyanidiococcus</taxon>
    </lineage>
</organism>
<dbReference type="InterPro" id="IPR000238">
    <property type="entry name" value="RbfA"/>
</dbReference>
<dbReference type="SUPFAM" id="SSF89919">
    <property type="entry name" value="Ribosome-binding factor A, RbfA"/>
    <property type="match status" value="1"/>
</dbReference>
<dbReference type="AlphaFoldDB" id="A0A7J7IQM4"/>
<dbReference type="EMBL" id="VWRR01000001">
    <property type="protein sequence ID" value="KAF6005415.1"/>
    <property type="molecule type" value="Genomic_DNA"/>
</dbReference>
<dbReference type="Pfam" id="PF02033">
    <property type="entry name" value="RBFA"/>
    <property type="match status" value="1"/>
</dbReference>
<dbReference type="Proteomes" id="UP000530660">
    <property type="component" value="Unassembled WGS sequence"/>
</dbReference>
<sequence>MKLGFIPSPCLGEAQRGFHQRCRGCRNRVDSRRSSLLQLEGKRGGVSRLSRPVPPDSGRPRRPSRVAEQIRRDLAEIFLHERVAVQESERELVPPSFRTRDISVLEVSISPDLRSARVEVSTLGGETTAKSCVAWLTQHRWEIRRYLAQKMRHQKSVPELHFRESRVPQVMRTLQLIEKLATERREGGAVPSEDSAAAPYITSDSELDD</sequence>
<protein>
    <recommendedName>
        <fullName evidence="4">Ribosome-binding factor A</fullName>
    </recommendedName>
</protein>
<dbReference type="Gene3D" id="3.30.300.20">
    <property type="match status" value="1"/>
</dbReference>
<evidence type="ECO:0000256" key="1">
    <source>
        <dbReference type="SAM" id="MobiDB-lite"/>
    </source>
</evidence>
<dbReference type="PANTHER" id="PTHR33515">
    <property type="entry name" value="RIBOSOME-BINDING FACTOR A, CHLOROPLASTIC-RELATED"/>
    <property type="match status" value="1"/>
</dbReference>
<dbReference type="InterPro" id="IPR023799">
    <property type="entry name" value="RbfA_dom_sf"/>
</dbReference>
<dbReference type="GO" id="GO:0043024">
    <property type="term" value="F:ribosomal small subunit binding"/>
    <property type="evidence" value="ECO:0007669"/>
    <property type="project" value="TreeGrafter"/>
</dbReference>
<dbReference type="OrthoDB" id="5992at2759"/>
<gene>
    <name evidence="2" type="ORF">F1559_004938</name>
</gene>
<accession>A0A7J7IQM4</accession>
<name>A0A7J7IQM4_9RHOD</name>
<dbReference type="GO" id="GO:0006364">
    <property type="term" value="P:rRNA processing"/>
    <property type="evidence" value="ECO:0007669"/>
    <property type="project" value="InterPro"/>
</dbReference>
<evidence type="ECO:0008006" key="4">
    <source>
        <dbReference type="Google" id="ProtNLM"/>
    </source>
</evidence>
<dbReference type="PANTHER" id="PTHR33515:SF1">
    <property type="entry name" value="RIBOSOME-BINDING FACTOR A, CHLOROPLASTIC-RELATED"/>
    <property type="match status" value="1"/>
</dbReference>
<feature type="region of interest" description="Disordered" evidence="1">
    <location>
        <begin position="41"/>
        <end position="66"/>
    </location>
</feature>
<keyword evidence="3" id="KW-1185">Reference proteome</keyword>
<comment type="caution">
    <text evidence="2">The sequence shown here is derived from an EMBL/GenBank/DDBJ whole genome shotgun (WGS) entry which is preliminary data.</text>
</comment>
<dbReference type="InterPro" id="IPR015946">
    <property type="entry name" value="KH_dom-like_a/b"/>
</dbReference>